<protein>
    <recommendedName>
        <fullName evidence="3">Bacteriophage protein</fullName>
    </recommendedName>
</protein>
<dbReference type="RefSeq" id="WP_100520585.1">
    <property type="nucleotide sequence ID" value="NZ_QXBN01000040.1"/>
</dbReference>
<dbReference type="AlphaFoldDB" id="A0ABD7HGT5"/>
<evidence type="ECO:0000313" key="1">
    <source>
        <dbReference type="EMBL" id="RIT28905.1"/>
    </source>
</evidence>
<proteinExistence type="predicted"/>
<name>A0ABD7HGT5_9MYCO</name>
<dbReference type="Proteomes" id="UP000284557">
    <property type="component" value="Unassembled WGS sequence"/>
</dbReference>
<reference evidence="1 2" key="1">
    <citation type="submission" date="2018-08" db="EMBL/GenBank/DDBJ databases">
        <title>Linezolid Resistance in Mycobacterium abscessus: MIC Distribution and Comprehensive Investigation of Resistance Mechanisms.</title>
        <authorList>
            <person name="Ye M."/>
            <person name="Xu L."/>
            <person name="Zou Y."/>
            <person name="Li B."/>
            <person name="Guo Q."/>
            <person name="Zhang Y."/>
            <person name="Zhan M."/>
            <person name="Xu B."/>
            <person name="Yu F."/>
            <person name="Zhang Z."/>
            <person name="Chu H."/>
        </authorList>
    </citation>
    <scope>NUCLEOTIDE SEQUENCE [LARGE SCALE GENOMIC DNA]</scope>
    <source>
        <strain evidence="1 2">G143</strain>
    </source>
</reference>
<comment type="caution">
    <text evidence="1">The sequence shown here is derived from an EMBL/GenBank/DDBJ whole genome shotgun (WGS) entry which is preliminary data.</text>
</comment>
<sequence length="510" mass="51271">MAGVTGWWAETIIEPEPAALTLTGGVPVVEVTNDIFIEPTPAQMTLTGGQPSITTTITPTGGALTLTGGVPNVVVGNTITPTSASLTLTGGVPTVTVTNNNFITPTPASLTLTGGVPTVSVLTPVLIDQVGTPGSESTGNVTCTANYTSGADVLVFAWGVGSSSSCYQADFSGYTMRFLGRTKFNGGQLAAWVAENFSGSTATITVSKSGFDWAQCVAVSYTGAAGFKLAKIAKGSGTSASQSASPGPAARAIQSFTRAGTSGSFTSLSGGTNRINDSANLVTGTVSDTNTSGTFSASITSSSNWGSMVIEATPQAITTPRVNCIGALWTESNSGSAQTFTVRASAGDYIIVDMAQSANGDPSSVTCAGTTMTLIDTAPFTHPNTGSGFLKRYRSAQQGSAGDKTVSITATSGQWWHAAGVSVSGAASFGTPTKTSGTSSAPSQSATCSAGQLVLQSFVTAAAPTDLNCTNLFDSPGGSQVYLLMNAAEETTTFSATGSTNWGAIATVIT</sequence>
<evidence type="ECO:0008006" key="3">
    <source>
        <dbReference type="Google" id="ProtNLM"/>
    </source>
</evidence>
<accession>A0ABD7HGT5</accession>
<organism evidence="1 2">
    <name type="scientific">Mycobacteroides abscessus</name>
    <dbReference type="NCBI Taxonomy" id="36809"/>
    <lineage>
        <taxon>Bacteria</taxon>
        <taxon>Bacillati</taxon>
        <taxon>Actinomycetota</taxon>
        <taxon>Actinomycetes</taxon>
        <taxon>Mycobacteriales</taxon>
        <taxon>Mycobacteriaceae</taxon>
        <taxon>Mycobacteroides</taxon>
    </lineage>
</organism>
<dbReference type="EMBL" id="QXBN01000040">
    <property type="protein sequence ID" value="RIT28905.1"/>
    <property type="molecule type" value="Genomic_DNA"/>
</dbReference>
<evidence type="ECO:0000313" key="2">
    <source>
        <dbReference type="Proteomes" id="UP000284557"/>
    </source>
</evidence>
<gene>
    <name evidence="1" type="ORF">D2E76_26395</name>
</gene>